<evidence type="ECO:0000259" key="3">
    <source>
        <dbReference type="Pfam" id="PF00501"/>
    </source>
</evidence>
<name>A0AAV5ALE9_9AGAM</name>
<dbReference type="InterPro" id="IPR000873">
    <property type="entry name" value="AMP-dep_synth/lig_dom"/>
</dbReference>
<keyword evidence="1" id="KW-0596">Phosphopantetheine</keyword>
<reference evidence="4" key="1">
    <citation type="submission" date="2021-10" db="EMBL/GenBank/DDBJ databases">
        <title>De novo Genome Assembly of Clathrus columnatus (Basidiomycota, Fungi) Using Illumina and Nanopore Sequence Data.</title>
        <authorList>
            <person name="Ogiso-Tanaka E."/>
            <person name="Itagaki H."/>
            <person name="Hosoya T."/>
            <person name="Hosaka K."/>
        </authorList>
    </citation>
    <scope>NUCLEOTIDE SEQUENCE</scope>
    <source>
        <strain evidence="4">MO-923</strain>
    </source>
</reference>
<evidence type="ECO:0000313" key="4">
    <source>
        <dbReference type="EMBL" id="GJJ13700.1"/>
    </source>
</evidence>
<comment type="caution">
    <text evidence="4">The sequence shown here is derived from an EMBL/GenBank/DDBJ whole genome shotgun (WGS) entry which is preliminary data.</text>
</comment>
<proteinExistence type="predicted"/>
<sequence length="509" mass="56942">MTYDSHLSFIKTIAAQSPNQLLFKLPILESSEPNSEGHTIPGRKNITYSQFLSDVERLAKYWLKVLGYSDGHNSTVGLWMAGMTYTDVVHLFSLMMAGFVPHILDLNFQVTDIVVDLFTESQASAIICDPTAPTNVLIQSSFKVYTIMALDKLVDKALDSTPLPTTIQEQAGDDIIILYHTSGSTSERPKIVKHTRQWIDINAKKSDTMPTVPDGKEVALRLSTFSHTSQFLFAQTSSILNQILRAATTNPELELTLKSLKFIVHTGTSIGEEESKWAIKHGIPLRDLLGSTETGFLMSSLTNNTILYPLQLPGTEYEFWPVDGTRVGLTRSGLYKLELVVPRVSVDCPQPSSCEPGGGHYRTKDLFEEVHPGAYQYLCRVDDMIKMENASICDTRYIENQVSNTCKDLISRCVVVGSNRPSPVLLVEPLLDDIDKTKLKEEIGEKVQLINKNSYSHERIDPSHILIVQRGGLPWTLTKNNIRRSAAEDVFKEDIDRFFSLKTSIGLKK</sequence>
<evidence type="ECO:0000313" key="5">
    <source>
        <dbReference type="Proteomes" id="UP001050691"/>
    </source>
</evidence>
<keyword evidence="5" id="KW-1185">Reference proteome</keyword>
<accession>A0AAV5ALE9</accession>
<dbReference type="Pfam" id="PF23562">
    <property type="entry name" value="AMP-binding_C_3"/>
    <property type="match status" value="1"/>
</dbReference>
<dbReference type="Gene3D" id="3.40.50.12780">
    <property type="entry name" value="N-terminal domain of ligase-like"/>
    <property type="match status" value="2"/>
</dbReference>
<protein>
    <recommendedName>
        <fullName evidence="3">AMP-dependent synthetase/ligase domain-containing protein</fullName>
    </recommendedName>
</protein>
<keyword evidence="2" id="KW-0597">Phosphoprotein</keyword>
<feature type="domain" description="AMP-dependent synthetase/ligase" evidence="3">
    <location>
        <begin position="43"/>
        <end position="231"/>
    </location>
</feature>
<dbReference type="SUPFAM" id="SSF56801">
    <property type="entry name" value="Acetyl-CoA synthetase-like"/>
    <property type="match status" value="1"/>
</dbReference>
<dbReference type="AlphaFoldDB" id="A0AAV5ALE9"/>
<dbReference type="PANTHER" id="PTHR43439:SF2">
    <property type="entry name" value="ENZYME, PUTATIVE (JCVI)-RELATED"/>
    <property type="match status" value="1"/>
</dbReference>
<organism evidence="4 5">
    <name type="scientific">Clathrus columnatus</name>
    <dbReference type="NCBI Taxonomy" id="1419009"/>
    <lineage>
        <taxon>Eukaryota</taxon>
        <taxon>Fungi</taxon>
        <taxon>Dikarya</taxon>
        <taxon>Basidiomycota</taxon>
        <taxon>Agaricomycotina</taxon>
        <taxon>Agaricomycetes</taxon>
        <taxon>Phallomycetidae</taxon>
        <taxon>Phallales</taxon>
        <taxon>Clathraceae</taxon>
        <taxon>Clathrus</taxon>
    </lineage>
</organism>
<dbReference type="InterPro" id="IPR051414">
    <property type="entry name" value="Adenylate-forming_Reductase"/>
</dbReference>
<dbReference type="PANTHER" id="PTHR43439">
    <property type="entry name" value="PHENYLACETATE-COENZYME A LIGASE"/>
    <property type="match status" value="1"/>
</dbReference>
<dbReference type="EMBL" id="BPWL01000009">
    <property type="protein sequence ID" value="GJJ13700.1"/>
    <property type="molecule type" value="Genomic_DNA"/>
</dbReference>
<gene>
    <name evidence="4" type="ORF">Clacol_007956</name>
</gene>
<evidence type="ECO:0000256" key="1">
    <source>
        <dbReference type="ARBA" id="ARBA00022450"/>
    </source>
</evidence>
<dbReference type="Proteomes" id="UP001050691">
    <property type="component" value="Unassembled WGS sequence"/>
</dbReference>
<dbReference type="InterPro" id="IPR042099">
    <property type="entry name" value="ANL_N_sf"/>
</dbReference>
<evidence type="ECO:0000256" key="2">
    <source>
        <dbReference type="ARBA" id="ARBA00022553"/>
    </source>
</evidence>
<dbReference type="Pfam" id="PF00501">
    <property type="entry name" value="AMP-binding"/>
    <property type="match status" value="1"/>
</dbReference>